<gene>
    <name evidence="3" type="ORF">PAECIP111893_04740</name>
</gene>
<comment type="caution">
    <text evidence="3">The sequence shown here is derived from an EMBL/GenBank/DDBJ whole genome shotgun (WGS) entry which is preliminary data.</text>
</comment>
<evidence type="ECO:0000313" key="3">
    <source>
        <dbReference type="EMBL" id="CAH1221602.1"/>
    </source>
</evidence>
<sequence length="373" mass="42081">MRKISFSLIAAVLFLLGSQISITTSSATAEGFKDVKSSDWFYSSVASLVQRGIVNGFSDGTFKPKQTVTRAELIKMVVTALKLDVSERKEGQSWYVPYVEAAKTAGVYTTKDFAAGWDQPITRLETARIAVRAEDRSLRDAKDTELMYEATKRGLITGVANGELGKDESSTRAQAVVIIDRVLQALAGQTLKMDKRAASYAEVELRGTNMETMWGGKMYPLPLKQDLSYEVKGTFEQVLIIDLDDKNSPYRGWVPELLKIDGNPWKGDYLLAFKVTMENTKIIKKAEILYSFMLIGNPYMVRAVIPEEHTKSSPIAIQKYISFNSMNKVTTWDLFTISKEKIAEYKAKNSYFWYFDWNIQKSFLLAPKGRVFS</sequence>
<keyword evidence="4" id="KW-1185">Reference proteome</keyword>
<feature type="domain" description="SLH" evidence="2">
    <location>
        <begin position="28"/>
        <end position="91"/>
    </location>
</feature>
<keyword evidence="1" id="KW-0732">Signal</keyword>
<organism evidence="3 4">
    <name type="scientific">Paenibacillus plantiphilus</name>
    <dbReference type="NCBI Taxonomy" id="2905650"/>
    <lineage>
        <taxon>Bacteria</taxon>
        <taxon>Bacillati</taxon>
        <taxon>Bacillota</taxon>
        <taxon>Bacilli</taxon>
        <taxon>Bacillales</taxon>
        <taxon>Paenibacillaceae</taxon>
        <taxon>Paenibacillus</taxon>
    </lineage>
</organism>
<dbReference type="RefSeq" id="WP_236345427.1">
    <property type="nucleotide sequence ID" value="NZ_CAKMMF010000036.1"/>
</dbReference>
<dbReference type="InterPro" id="IPR001119">
    <property type="entry name" value="SLH_dom"/>
</dbReference>
<dbReference type="PROSITE" id="PS51272">
    <property type="entry name" value="SLH"/>
    <property type="match status" value="1"/>
</dbReference>
<name>A0ABN8GXQ5_9BACL</name>
<dbReference type="EMBL" id="CAKMMF010000036">
    <property type="protein sequence ID" value="CAH1221602.1"/>
    <property type="molecule type" value="Genomic_DNA"/>
</dbReference>
<reference evidence="3" key="1">
    <citation type="submission" date="2022-01" db="EMBL/GenBank/DDBJ databases">
        <authorList>
            <person name="Criscuolo A."/>
        </authorList>
    </citation>
    <scope>NUCLEOTIDE SEQUENCE</scope>
    <source>
        <strain evidence="3">CIP111893</strain>
    </source>
</reference>
<accession>A0ABN8GXQ5</accession>
<dbReference type="Pfam" id="PF00395">
    <property type="entry name" value="SLH"/>
    <property type="match status" value="1"/>
</dbReference>
<dbReference type="Proteomes" id="UP000838686">
    <property type="component" value="Unassembled WGS sequence"/>
</dbReference>
<feature type="signal peptide" evidence="1">
    <location>
        <begin position="1"/>
        <end position="29"/>
    </location>
</feature>
<dbReference type="InterPro" id="IPR051465">
    <property type="entry name" value="Cell_Envelope_Struct_Comp"/>
</dbReference>
<dbReference type="PANTHER" id="PTHR43308:SF5">
    <property type="entry name" value="S-LAYER PROTEIN _ PEPTIDOGLYCAN ENDO-BETA-N-ACETYLGLUCOSAMINIDASE"/>
    <property type="match status" value="1"/>
</dbReference>
<dbReference type="PANTHER" id="PTHR43308">
    <property type="entry name" value="OUTER MEMBRANE PROTEIN ALPHA-RELATED"/>
    <property type="match status" value="1"/>
</dbReference>
<feature type="chain" id="PRO_5045272631" description="SLH domain-containing protein" evidence="1">
    <location>
        <begin position="30"/>
        <end position="373"/>
    </location>
</feature>
<protein>
    <recommendedName>
        <fullName evidence="2">SLH domain-containing protein</fullName>
    </recommendedName>
</protein>
<proteinExistence type="predicted"/>
<evidence type="ECO:0000259" key="2">
    <source>
        <dbReference type="PROSITE" id="PS51272"/>
    </source>
</evidence>
<evidence type="ECO:0000256" key="1">
    <source>
        <dbReference type="SAM" id="SignalP"/>
    </source>
</evidence>
<evidence type="ECO:0000313" key="4">
    <source>
        <dbReference type="Proteomes" id="UP000838686"/>
    </source>
</evidence>